<organism evidence="1 2">
    <name type="scientific">Lithocarpus litseifolius</name>
    <dbReference type="NCBI Taxonomy" id="425828"/>
    <lineage>
        <taxon>Eukaryota</taxon>
        <taxon>Viridiplantae</taxon>
        <taxon>Streptophyta</taxon>
        <taxon>Embryophyta</taxon>
        <taxon>Tracheophyta</taxon>
        <taxon>Spermatophyta</taxon>
        <taxon>Magnoliopsida</taxon>
        <taxon>eudicotyledons</taxon>
        <taxon>Gunneridae</taxon>
        <taxon>Pentapetalae</taxon>
        <taxon>rosids</taxon>
        <taxon>fabids</taxon>
        <taxon>Fagales</taxon>
        <taxon>Fagaceae</taxon>
        <taxon>Lithocarpus</taxon>
    </lineage>
</organism>
<dbReference type="PANTHER" id="PTHR33070">
    <property type="entry name" value="OS06G0725500 PROTEIN"/>
    <property type="match status" value="1"/>
</dbReference>
<keyword evidence="2" id="KW-1185">Reference proteome</keyword>
<proteinExistence type="predicted"/>
<evidence type="ECO:0000313" key="1">
    <source>
        <dbReference type="EMBL" id="KAL0009294.1"/>
    </source>
</evidence>
<sequence>MATHHARSNSFPSEPHPLIPQIDEHLCRLKTSEATSSSICHKLSEFQDWHDCVDKLLLLPPTQQAFIQVYRRKWFDQLLDGSLRLLDVCSIAKDALLEMKAGVHELQSTMRRRQGGETRLAREVGKYFTTRKVVIKAVQNALKGMESNSIDKNHETQAIISTLRAVETVNSAVLESMLTFIAGKRLQSNLSNWSFVSKLVHPKRVASKGEEKNVNELEKVEATLQSLIGHKKSKSDCLMNVESVQNWLGKLESSIQDLEEGIENHFRCLLKTRVSLLNIINC</sequence>
<evidence type="ECO:0000313" key="2">
    <source>
        <dbReference type="Proteomes" id="UP001459277"/>
    </source>
</evidence>
<accession>A0AAW2DIA0</accession>
<comment type="caution">
    <text evidence="1">The sequence shown here is derived from an EMBL/GenBank/DDBJ whole genome shotgun (WGS) entry which is preliminary data.</text>
</comment>
<dbReference type="AlphaFoldDB" id="A0AAW2DIA0"/>
<dbReference type="PANTHER" id="PTHR33070:SF129">
    <property type="entry name" value="DUF241 DOMAIN PROTEIN"/>
    <property type="match status" value="1"/>
</dbReference>
<dbReference type="InterPro" id="IPR004320">
    <property type="entry name" value="BPS1_pln"/>
</dbReference>
<dbReference type="GO" id="GO:0048364">
    <property type="term" value="P:root development"/>
    <property type="evidence" value="ECO:0007669"/>
    <property type="project" value="InterPro"/>
</dbReference>
<dbReference type="Pfam" id="PF03087">
    <property type="entry name" value="BPS1"/>
    <property type="match status" value="1"/>
</dbReference>
<dbReference type="EMBL" id="JAZDWU010000003">
    <property type="protein sequence ID" value="KAL0009294.1"/>
    <property type="molecule type" value="Genomic_DNA"/>
</dbReference>
<name>A0AAW2DIA0_9ROSI</name>
<reference evidence="1 2" key="1">
    <citation type="submission" date="2024-01" db="EMBL/GenBank/DDBJ databases">
        <title>A telomere-to-telomere, gap-free genome of sweet tea (Lithocarpus litseifolius).</title>
        <authorList>
            <person name="Zhou J."/>
        </authorList>
    </citation>
    <scope>NUCLEOTIDE SEQUENCE [LARGE SCALE GENOMIC DNA]</scope>
    <source>
        <strain evidence="1">Zhou-2022a</strain>
        <tissue evidence="1">Leaf</tissue>
    </source>
</reference>
<protein>
    <submittedName>
        <fullName evidence="1">Uncharacterized protein</fullName>
    </submittedName>
</protein>
<dbReference type="GO" id="GO:0048367">
    <property type="term" value="P:shoot system development"/>
    <property type="evidence" value="ECO:0007669"/>
    <property type="project" value="InterPro"/>
</dbReference>
<gene>
    <name evidence="1" type="ORF">SO802_010796</name>
</gene>
<dbReference type="Proteomes" id="UP001459277">
    <property type="component" value="Unassembled WGS sequence"/>
</dbReference>